<evidence type="ECO:0000256" key="2">
    <source>
        <dbReference type="SAM" id="Coils"/>
    </source>
</evidence>
<accession>A0A7V8NM15</accession>
<keyword evidence="2" id="KW-0175">Coiled coil</keyword>
<sequence length="224" mass="25669">MGLLERVSTLIRANINDLVDRAEDPEKLIKQVILDMENQYLQVKTQVAVSIADQHMLEKRLRENEDTARDWMRKAEIAVDRLEDDLARGALDRFQTSQRLAQSYREQVEDQRAQVEALKAALMKLEQKLEEAKSKRDLLLARHRRSLSLGKAAQAQTMLGDNAKSATFDRLKHRVHHSEAVATAEVELLTDDVGDRLTRLDRDAEVDRLLAELKARRGLPEKVD</sequence>
<dbReference type="Proteomes" id="UP000567293">
    <property type="component" value="Unassembled WGS sequence"/>
</dbReference>
<dbReference type="Pfam" id="PF04012">
    <property type="entry name" value="PspA_IM30"/>
    <property type="match status" value="1"/>
</dbReference>
<evidence type="ECO:0000313" key="3">
    <source>
        <dbReference type="EMBL" id="MBA0083801.1"/>
    </source>
</evidence>
<comment type="similarity">
    <text evidence="1">Belongs to the PspA/Vipp/IM30 family.</text>
</comment>
<protein>
    <submittedName>
        <fullName evidence="3">PspA/IM30 family protein</fullName>
    </submittedName>
</protein>
<keyword evidence="4" id="KW-1185">Reference proteome</keyword>
<dbReference type="PANTHER" id="PTHR31088">
    <property type="entry name" value="MEMBRANE-ASSOCIATED PROTEIN VIPP1, CHLOROPLASTIC"/>
    <property type="match status" value="1"/>
</dbReference>
<evidence type="ECO:0000256" key="1">
    <source>
        <dbReference type="ARBA" id="ARBA00043985"/>
    </source>
</evidence>
<evidence type="ECO:0000313" key="4">
    <source>
        <dbReference type="Proteomes" id="UP000567293"/>
    </source>
</evidence>
<dbReference type="InterPro" id="IPR007157">
    <property type="entry name" value="PspA_VIPP1"/>
</dbReference>
<dbReference type="PANTHER" id="PTHR31088:SF6">
    <property type="entry name" value="PHAGE SHOCK PROTEIN A"/>
    <property type="match status" value="1"/>
</dbReference>
<dbReference type="EMBL" id="JACDQQ010000232">
    <property type="protein sequence ID" value="MBA0083801.1"/>
    <property type="molecule type" value="Genomic_DNA"/>
</dbReference>
<organism evidence="3 4">
    <name type="scientific">Candidatus Acidiferrum panamense</name>
    <dbReference type="NCBI Taxonomy" id="2741543"/>
    <lineage>
        <taxon>Bacteria</taxon>
        <taxon>Pseudomonadati</taxon>
        <taxon>Acidobacteriota</taxon>
        <taxon>Terriglobia</taxon>
        <taxon>Candidatus Acidiferrales</taxon>
        <taxon>Candidatus Acidiferrum</taxon>
    </lineage>
</organism>
<reference evidence="3" key="1">
    <citation type="submission" date="2020-06" db="EMBL/GenBank/DDBJ databases">
        <title>Legume-microbial interactions unlock mineral nutrients during tropical forest succession.</title>
        <authorList>
            <person name="Epihov D.Z."/>
        </authorList>
    </citation>
    <scope>NUCLEOTIDE SEQUENCE [LARGE SCALE GENOMIC DNA]</scope>
    <source>
        <strain evidence="3">Pan2503</strain>
    </source>
</reference>
<feature type="coiled-coil region" evidence="2">
    <location>
        <begin position="101"/>
        <end position="142"/>
    </location>
</feature>
<name>A0A7V8NM15_9BACT</name>
<proteinExistence type="inferred from homology"/>
<gene>
    <name evidence="3" type="ORF">HRJ53_02285</name>
</gene>
<dbReference type="AlphaFoldDB" id="A0A7V8NM15"/>
<comment type="caution">
    <text evidence="3">The sequence shown here is derived from an EMBL/GenBank/DDBJ whole genome shotgun (WGS) entry which is preliminary data.</text>
</comment>